<evidence type="ECO:0000313" key="8">
    <source>
        <dbReference type="Proteomes" id="UP000321196"/>
    </source>
</evidence>
<keyword evidence="8" id="KW-1185">Reference proteome</keyword>
<feature type="transmembrane region" description="Helical" evidence="5">
    <location>
        <begin position="365"/>
        <end position="386"/>
    </location>
</feature>
<evidence type="ECO:0000259" key="6">
    <source>
        <dbReference type="Pfam" id="PF04932"/>
    </source>
</evidence>
<keyword evidence="7" id="KW-0436">Ligase</keyword>
<feature type="transmembrane region" description="Helical" evidence="5">
    <location>
        <begin position="406"/>
        <end position="425"/>
    </location>
</feature>
<feature type="transmembrane region" description="Helical" evidence="5">
    <location>
        <begin position="24"/>
        <end position="43"/>
    </location>
</feature>
<sequence length="478" mass="53213">MPTYSRHPVGAPPQAPPRESTRRLMLRAHAIFVLFTLFALPFWNHLLGTTGAAGVVILMTLGTLGWWIPLLVVQQKTNPFPWRRLPWTALLYVLWATLSISWSAWPASSALTVAGMLSVTLHALFLVHVLSWRELMRVIASALKWVVGLSLMFELFVSLVIQHPIFPFFVEPPAGKIDPQWYWSRDNLFDGGRIQGILGNANLLAILCLIAVIVFTIRALSSAPRRSWLIAWIVVSAYLMYRAGSATVFMCAAGIVAVLVCVLIMRRTTKPSQRSLAYFVFAGVGSAAALLVFVYRDVVFGLLGRSDNLTGRADIWAAIAERIAERPVIGWGYSSPWVPFDETISAGLVDHGQIVMQAHNMWIDVIYQLGWIGCAILIATMLALIWRSWFFAVDRPRWDLNDARPFTVISIFPVLMVALLLVQGITESAPIMLWGWLFIVMLSFKIKSAPIVGVGTAEQSAALEQGDAPPVRRPLTRR</sequence>
<evidence type="ECO:0000313" key="7">
    <source>
        <dbReference type="EMBL" id="TXK06089.1"/>
    </source>
</evidence>
<organism evidence="7 8">
    <name type="scientific">Microbacterium mitrae</name>
    <dbReference type="NCBI Taxonomy" id="664640"/>
    <lineage>
        <taxon>Bacteria</taxon>
        <taxon>Bacillati</taxon>
        <taxon>Actinomycetota</taxon>
        <taxon>Actinomycetes</taxon>
        <taxon>Micrococcales</taxon>
        <taxon>Microbacteriaceae</taxon>
        <taxon>Microbacterium</taxon>
    </lineage>
</organism>
<evidence type="ECO:0000256" key="5">
    <source>
        <dbReference type="SAM" id="Phobius"/>
    </source>
</evidence>
<dbReference type="Proteomes" id="UP000321196">
    <property type="component" value="Unassembled WGS sequence"/>
</dbReference>
<keyword evidence="4 5" id="KW-0472">Membrane</keyword>
<dbReference type="PANTHER" id="PTHR37422">
    <property type="entry name" value="TEICHURONIC ACID BIOSYNTHESIS PROTEIN TUAE"/>
    <property type="match status" value="1"/>
</dbReference>
<comment type="subcellular location">
    <subcellularLocation>
        <location evidence="1">Membrane</location>
        <topology evidence="1">Multi-pass membrane protein</topology>
    </subcellularLocation>
</comment>
<feature type="transmembrane region" description="Helical" evidence="5">
    <location>
        <begin position="276"/>
        <end position="295"/>
    </location>
</feature>
<feature type="transmembrane region" description="Helical" evidence="5">
    <location>
        <begin position="197"/>
        <end position="217"/>
    </location>
</feature>
<reference evidence="7 8" key="1">
    <citation type="submission" date="2019-08" db="EMBL/GenBank/DDBJ databases">
        <authorList>
            <person name="Dong K."/>
        </authorList>
    </citation>
    <scope>NUCLEOTIDE SEQUENCE [LARGE SCALE GENOMIC DNA]</scope>
    <source>
        <strain evidence="7 8">M4-8</strain>
    </source>
</reference>
<dbReference type="GO" id="GO:0016020">
    <property type="term" value="C:membrane"/>
    <property type="evidence" value="ECO:0007669"/>
    <property type="project" value="UniProtKB-SubCell"/>
</dbReference>
<keyword evidence="3 5" id="KW-1133">Transmembrane helix</keyword>
<gene>
    <name evidence="7" type="ORF">FVP60_03740</name>
</gene>
<feature type="transmembrane region" description="Helical" evidence="5">
    <location>
        <begin position="142"/>
        <end position="161"/>
    </location>
</feature>
<accession>A0A5C8HRY1</accession>
<dbReference type="GO" id="GO:0016874">
    <property type="term" value="F:ligase activity"/>
    <property type="evidence" value="ECO:0007669"/>
    <property type="project" value="UniProtKB-KW"/>
</dbReference>
<evidence type="ECO:0000256" key="2">
    <source>
        <dbReference type="ARBA" id="ARBA00022692"/>
    </source>
</evidence>
<feature type="transmembrane region" description="Helical" evidence="5">
    <location>
        <begin position="85"/>
        <end position="105"/>
    </location>
</feature>
<proteinExistence type="predicted"/>
<feature type="transmembrane region" description="Helical" evidence="5">
    <location>
        <begin position="224"/>
        <end position="241"/>
    </location>
</feature>
<protein>
    <submittedName>
        <fullName evidence="7">O-antigen ligase family protein</fullName>
    </submittedName>
</protein>
<dbReference type="InterPro" id="IPR007016">
    <property type="entry name" value="O-antigen_ligase-rel_domated"/>
</dbReference>
<feature type="transmembrane region" description="Helical" evidence="5">
    <location>
        <begin position="111"/>
        <end position="130"/>
    </location>
</feature>
<feature type="transmembrane region" description="Helical" evidence="5">
    <location>
        <begin position="431"/>
        <end position="446"/>
    </location>
</feature>
<feature type="transmembrane region" description="Helical" evidence="5">
    <location>
        <begin position="247"/>
        <end position="264"/>
    </location>
</feature>
<dbReference type="EMBL" id="VRSW01000001">
    <property type="protein sequence ID" value="TXK06089.1"/>
    <property type="molecule type" value="Genomic_DNA"/>
</dbReference>
<name>A0A5C8HRY1_9MICO</name>
<feature type="transmembrane region" description="Helical" evidence="5">
    <location>
        <begin position="49"/>
        <end position="73"/>
    </location>
</feature>
<feature type="domain" description="O-antigen ligase-related" evidence="6">
    <location>
        <begin position="234"/>
        <end position="378"/>
    </location>
</feature>
<evidence type="ECO:0000256" key="3">
    <source>
        <dbReference type="ARBA" id="ARBA00022989"/>
    </source>
</evidence>
<comment type="caution">
    <text evidence="7">The sequence shown here is derived from an EMBL/GenBank/DDBJ whole genome shotgun (WGS) entry which is preliminary data.</text>
</comment>
<evidence type="ECO:0000256" key="4">
    <source>
        <dbReference type="ARBA" id="ARBA00023136"/>
    </source>
</evidence>
<evidence type="ECO:0000256" key="1">
    <source>
        <dbReference type="ARBA" id="ARBA00004141"/>
    </source>
</evidence>
<dbReference type="InterPro" id="IPR051533">
    <property type="entry name" value="WaaL-like"/>
</dbReference>
<dbReference type="OrthoDB" id="1118146at2"/>
<dbReference type="PANTHER" id="PTHR37422:SF13">
    <property type="entry name" value="LIPOPOLYSACCHARIDE BIOSYNTHESIS PROTEIN PA4999-RELATED"/>
    <property type="match status" value="1"/>
</dbReference>
<dbReference type="Pfam" id="PF04932">
    <property type="entry name" value="Wzy_C"/>
    <property type="match status" value="1"/>
</dbReference>
<dbReference type="RefSeq" id="WP_147824899.1">
    <property type="nucleotide sequence ID" value="NZ_BAAARG010000001.1"/>
</dbReference>
<dbReference type="AlphaFoldDB" id="A0A5C8HRY1"/>
<keyword evidence="2 5" id="KW-0812">Transmembrane</keyword>